<evidence type="ECO:0000256" key="5">
    <source>
        <dbReference type="ARBA" id="ARBA00011996"/>
    </source>
</evidence>
<comment type="pathway">
    <text evidence="3">Carbohydrate biosynthesis; gluconeogenesis.</text>
</comment>
<evidence type="ECO:0000256" key="2">
    <source>
        <dbReference type="ARBA" id="ARBA00002988"/>
    </source>
</evidence>
<evidence type="ECO:0000256" key="9">
    <source>
        <dbReference type="ARBA" id="ARBA00022741"/>
    </source>
</evidence>
<evidence type="ECO:0000259" key="15">
    <source>
        <dbReference type="Pfam" id="PF00391"/>
    </source>
</evidence>
<dbReference type="Proteomes" id="UP000199073">
    <property type="component" value="Unassembled WGS sequence"/>
</dbReference>
<dbReference type="InterPro" id="IPR013815">
    <property type="entry name" value="ATP_grasp_subdomain_1"/>
</dbReference>
<sequence length="823" mass="91868">MHLNSLFKHWSYRILAPGTLLRERYEALKRLLEADILCHEQMAQLQELLHRDTRVDFACIRWRFKQFSRQVALMIDSLEAMDPGNYSSLRSYHKKFDFYTRFLLAPPKIEFSPPFVVPLDELFQEHQLIGKKAKHLAALSGAICKVPQGFAISGSGYYYLFEYNNLRGVVNQHLATLEPDSLPSLARTSEKITDAVLQAKIPPVLLDEVLACYDRLQARAGGPVKVAVRSNAINEDDHCSFAGQYLSRLNVSRGEIGRAYLDVVASKYSPEALFYRVNRGFGDEETAMSVLIMEMVSAKVSGVLYTCGIEPDSYRDCAHLHAVSGQGEKLVGGESSAHHWAVNRNSEIVLRPERRNGGELLSDHQVRAVAGAGMAIENYFQCPQDIEWAINREQELYILQARTLQLSLPVEPTEPKKELSIDSGVLLFDDCRIGSPGVGSGRVYIVRSSTDLSEIPDKAVLVSRNASPHLVKAVNRISALISEHGTPASHFATIAREFGLPFICNVAGATDRLRPGSMVTVDGFRGAVYQGETAVPTPSRHVSQSAAPYQKAVTQAMKFITPLELVDPGADNFTPEGCRSMHDIIRFCHEKAILSMFTTGRPGTGRSASRLKSDILLDVYLFDVGGGIETGANKDEEIPLCAVNSEPFQAIWKGLTHCDVQWKHKPFDWTAYDRIELSGGVPPKKDDFTFASYAVIGADYLHFNLRFGYHFTIVDVMCGENSAQNHCMLRFAGGGGDFGHRCLRIHFIAKVLDRLEFQVELKGDLLEAKIQGADKHRLWWQLDMLGRLLGATKLMDMVLEDDEMVDRCVTDFFNGRYSFSKEG</sequence>
<dbReference type="STRING" id="91360.SAMN05660330_01943"/>
<gene>
    <name evidence="17" type="ORF">SAMN05660330_01943</name>
</gene>
<keyword evidence="12" id="KW-0460">Magnesium</keyword>
<keyword evidence="17" id="KW-0670">Pyruvate</keyword>
<dbReference type="RefSeq" id="WP_092222243.1">
    <property type="nucleotide sequence ID" value="NZ_FNJI01000011.1"/>
</dbReference>
<evidence type="ECO:0000259" key="16">
    <source>
        <dbReference type="Pfam" id="PF01326"/>
    </source>
</evidence>
<evidence type="ECO:0000256" key="14">
    <source>
        <dbReference type="ARBA" id="ARBA00047700"/>
    </source>
</evidence>
<keyword evidence="11" id="KW-0067">ATP-binding</keyword>
<dbReference type="GO" id="GO:0046872">
    <property type="term" value="F:metal ion binding"/>
    <property type="evidence" value="ECO:0007669"/>
    <property type="project" value="UniProtKB-KW"/>
</dbReference>
<keyword evidence="10 17" id="KW-0418">Kinase</keyword>
<keyword evidence="9" id="KW-0547">Nucleotide-binding</keyword>
<dbReference type="GO" id="GO:0008986">
    <property type="term" value="F:pyruvate, water dikinase activity"/>
    <property type="evidence" value="ECO:0007669"/>
    <property type="project" value="UniProtKB-EC"/>
</dbReference>
<evidence type="ECO:0000256" key="4">
    <source>
        <dbReference type="ARBA" id="ARBA00007837"/>
    </source>
</evidence>
<dbReference type="AlphaFoldDB" id="A0A1H0QD59"/>
<dbReference type="InterPro" id="IPR006319">
    <property type="entry name" value="PEP_synth"/>
</dbReference>
<dbReference type="GO" id="GO:0006094">
    <property type="term" value="P:gluconeogenesis"/>
    <property type="evidence" value="ECO:0007669"/>
    <property type="project" value="UniProtKB-UniPathway"/>
</dbReference>
<dbReference type="GO" id="GO:0005524">
    <property type="term" value="F:ATP binding"/>
    <property type="evidence" value="ECO:0007669"/>
    <property type="project" value="UniProtKB-KW"/>
</dbReference>
<dbReference type="PANTHER" id="PTHR43030:SF1">
    <property type="entry name" value="PHOSPHOENOLPYRUVATE SYNTHASE"/>
    <property type="match status" value="1"/>
</dbReference>
<evidence type="ECO:0000313" key="18">
    <source>
        <dbReference type="Proteomes" id="UP000199073"/>
    </source>
</evidence>
<keyword evidence="8" id="KW-0479">Metal-binding</keyword>
<dbReference type="InterPro" id="IPR002192">
    <property type="entry name" value="PPDK_AMP/ATP-bd"/>
</dbReference>
<comment type="function">
    <text evidence="2">Catalyzes the phosphorylation of pyruvate to phosphoenolpyruvate.</text>
</comment>
<dbReference type="SUPFAM" id="SSF56059">
    <property type="entry name" value="Glutathione synthetase ATP-binding domain-like"/>
    <property type="match status" value="1"/>
</dbReference>
<evidence type="ECO:0000256" key="12">
    <source>
        <dbReference type="ARBA" id="ARBA00022842"/>
    </source>
</evidence>
<evidence type="ECO:0000256" key="3">
    <source>
        <dbReference type="ARBA" id="ARBA00004742"/>
    </source>
</evidence>
<evidence type="ECO:0000256" key="8">
    <source>
        <dbReference type="ARBA" id="ARBA00022723"/>
    </source>
</evidence>
<accession>A0A1H0QD59</accession>
<evidence type="ECO:0000256" key="11">
    <source>
        <dbReference type="ARBA" id="ARBA00022840"/>
    </source>
</evidence>
<dbReference type="Pfam" id="PF01326">
    <property type="entry name" value="PPDK_N"/>
    <property type="match status" value="1"/>
</dbReference>
<dbReference type="PANTHER" id="PTHR43030">
    <property type="entry name" value="PHOSPHOENOLPYRUVATE SYNTHASE"/>
    <property type="match status" value="1"/>
</dbReference>
<evidence type="ECO:0000313" key="17">
    <source>
        <dbReference type="EMBL" id="SDP14995.1"/>
    </source>
</evidence>
<keyword evidence="7" id="KW-0808">Transferase</keyword>
<dbReference type="Gene3D" id="3.30.1490.20">
    <property type="entry name" value="ATP-grasp fold, A domain"/>
    <property type="match status" value="1"/>
</dbReference>
<dbReference type="EMBL" id="FNJI01000011">
    <property type="protein sequence ID" value="SDP14995.1"/>
    <property type="molecule type" value="Genomic_DNA"/>
</dbReference>
<comment type="similarity">
    <text evidence="4">Belongs to the PEP-utilizing enzyme family.</text>
</comment>
<dbReference type="Gene3D" id="3.30.470.20">
    <property type="entry name" value="ATP-grasp fold, B domain"/>
    <property type="match status" value="1"/>
</dbReference>
<protein>
    <recommendedName>
        <fullName evidence="6">Phosphoenolpyruvate synthase</fullName>
        <ecNumber evidence="5">2.7.9.2</ecNumber>
    </recommendedName>
    <alternativeName>
        <fullName evidence="13">Pyruvate, water dikinase</fullName>
    </alternativeName>
</protein>
<dbReference type="OrthoDB" id="9760711at2"/>
<dbReference type="InterPro" id="IPR036637">
    <property type="entry name" value="Phosphohistidine_dom_sf"/>
</dbReference>
<name>A0A1H0QD59_9BACT</name>
<evidence type="ECO:0000256" key="10">
    <source>
        <dbReference type="ARBA" id="ARBA00022777"/>
    </source>
</evidence>
<dbReference type="Pfam" id="PF00391">
    <property type="entry name" value="PEP-utilizers"/>
    <property type="match status" value="1"/>
</dbReference>
<evidence type="ECO:0000256" key="13">
    <source>
        <dbReference type="ARBA" id="ARBA00033470"/>
    </source>
</evidence>
<organism evidence="17 18">
    <name type="scientific">Desulforhopalus singaporensis</name>
    <dbReference type="NCBI Taxonomy" id="91360"/>
    <lineage>
        <taxon>Bacteria</taxon>
        <taxon>Pseudomonadati</taxon>
        <taxon>Thermodesulfobacteriota</taxon>
        <taxon>Desulfobulbia</taxon>
        <taxon>Desulfobulbales</taxon>
        <taxon>Desulfocapsaceae</taxon>
        <taxon>Desulforhopalus</taxon>
    </lineage>
</organism>
<dbReference type="SUPFAM" id="SSF52009">
    <property type="entry name" value="Phosphohistidine domain"/>
    <property type="match status" value="1"/>
</dbReference>
<comment type="cofactor">
    <cofactor evidence="1">
        <name>Mg(2+)</name>
        <dbReference type="ChEBI" id="CHEBI:18420"/>
    </cofactor>
</comment>
<dbReference type="Gene3D" id="3.50.30.10">
    <property type="entry name" value="Phosphohistidine domain"/>
    <property type="match status" value="1"/>
</dbReference>
<feature type="domain" description="PEP-utilising enzyme mobile" evidence="15">
    <location>
        <begin position="455"/>
        <end position="526"/>
    </location>
</feature>
<reference evidence="17 18" key="1">
    <citation type="submission" date="2016-10" db="EMBL/GenBank/DDBJ databases">
        <authorList>
            <person name="de Groot N.N."/>
        </authorList>
    </citation>
    <scope>NUCLEOTIDE SEQUENCE [LARGE SCALE GENOMIC DNA]</scope>
    <source>
        <strain evidence="17 18">DSM 12130</strain>
    </source>
</reference>
<dbReference type="EC" id="2.7.9.2" evidence="5"/>
<proteinExistence type="inferred from homology"/>
<keyword evidence="18" id="KW-1185">Reference proteome</keyword>
<evidence type="ECO:0000256" key="7">
    <source>
        <dbReference type="ARBA" id="ARBA00022679"/>
    </source>
</evidence>
<dbReference type="UniPathway" id="UPA00138"/>
<evidence type="ECO:0000256" key="1">
    <source>
        <dbReference type="ARBA" id="ARBA00001946"/>
    </source>
</evidence>
<dbReference type="InterPro" id="IPR008279">
    <property type="entry name" value="PEP-util_enz_mobile_dom"/>
</dbReference>
<evidence type="ECO:0000256" key="6">
    <source>
        <dbReference type="ARBA" id="ARBA00021623"/>
    </source>
</evidence>
<feature type="domain" description="Pyruvate phosphate dikinase AMP/ATP-binding" evidence="16">
    <location>
        <begin position="127"/>
        <end position="352"/>
    </location>
</feature>
<comment type="catalytic activity">
    <reaction evidence="14">
        <text>pyruvate + ATP + H2O = phosphoenolpyruvate + AMP + phosphate + 2 H(+)</text>
        <dbReference type="Rhea" id="RHEA:11364"/>
        <dbReference type="ChEBI" id="CHEBI:15361"/>
        <dbReference type="ChEBI" id="CHEBI:15377"/>
        <dbReference type="ChEBI" id="CHEBI:15378"/>
        <dbReference type="ChEBI" id="CHEBI:30616"/>
        <dbReference type="ChEBI" id="CHEBI:43474"/>
        <dbReference type="ChEBI" id="CHEBI:58702"/>
        <dbReference type="ChEBI" id="CHEBI:456215"/>
        <dbReference type="EC" id="2.7.9.2"/>
    </reaction>
</comment>